<feature type="region of interest" description="Disordered" evidence="1">
    <location>
        <begin position="16"/>
        <end position="61"/>
    </location>
</feature>
<name>A0A543DZA1_9PSEU</name>
<accession>A0A543DZA1</accession>
<keyword evidence="3" id="KW-1185">Reference proteome</keyword>
<dbReference type="Proteomes" id="UP000315677">
    <property type="component" value="Unassembled WGS sequence"/>
</dbReference>
<gene>
    <name evidence="2" type="ORF">FB558_1454</name>
</gene>
<dbReference type="EMBL" id="VFPA01000001">
    <property type="protein sequence ID" value="TQM14680.1"/>
    <property type="molecule type" value="Genomic_DNA"/>
</dbReference>
<evidence type="ECO:0000256" key="1">
    <source>
        <dbReference type="SAM" id="MobiDB-lite"/>
    </source>
</evidence>
<reference evidence="2 3" key="1">
    <citation type="submission" date="2019-06" db="EMBL/GenBank/DDBJ databases">
        <title>Sequencing the genomes of 1000 actinobacteria strains.</title>
        <authorList>
            <person name="Klenk H.-P."/>
        </authorList>
    </citation>
    <scope>NUCLEOTIDE SEQUENCE [LARGE SCALE GENOMIC DNA]</scope>
    <source>
        <strain evidence="2 3">DSM 45301</strain>
    </source>
</reference>
<comment type="caution">
    <text evidence="2">The sequence shown here is derived from an EMBL/GenBank/DDBJ whole genome shotgun (WGS) entry which is preliminary data.</text>
</comment>
<proteinExistence type="predicted"/>
<organism evidence="2 3">
    <name type="scientific">Pseudonocardia kunmingensis</name>
    <dbReference type="NCBI Taxonomy" id="630975"/>
    <lineage>
        <taxon>Bacteria</taxon>
        <taxon>Bacillati</taxon>
        <taxon>Actinomycetota</taxon>
        <taxon>Actinomycetes</taxon>
        <taxon>Pseudonocardiales</taxon>
        <taxon>Pseudonocardiaceae</taxon>
        <taxon>Pseudonocardia</taxon>
    </lineage>
</organism>
<evidence type="ECO:0000313" key="2">
    <source>
        <dbReference type="EMBL" id="TQM14680.1"/>
    </source>
</evidence>
<sequence length="61" mass="5978">MSGGYAASASQHHFSVIGSAQSGQGTSQPAVAATGSSASTPHPVQPHHPVVIVVSMAPDAK</sequence>
<dbReference type="AlphaFoldDB" id="A0A543DZA1"/>
<protein>
    <submittedName>
        <fullName evidence="2">Uncharacterized protein</fullName>
    </submittedName>
</protein>
<feature type="compositionally biased region" description="Polar residues" evidence="1">
    <location>
        <begin position="16"/>
        <end position="40"/>
    </location>
</feature>
<evidence type="ECO:0000313" key="3">
    <source>
        <dbReference type="Proteomes" id="UP000315677"/>
    </source>
</evidence>